<dbReference type="CDD" id="cd09330">
    <property type="entry name" value="LIM4_abLIM"/>
    <property type="match status" value="1"/>
</dbReference>
<dbReference type="SMART" id="SM00153">
    <property type="entry name" value="VHP"/>
    <property type="match status" value="1"/>
</dbReference>
<dbReference type="Pfam" id="PF13606">
    <property type="entry name" value="Ank_3"/>
    <property type="match status" value="1"/>
</dbReference>
<organism evidence="13 14">
    <name type="scientific">Dermatophagoides pteronyssinus</name>
    <name type="common">European house dust mite</name>
    <dbReference type="NCBI Taxonomy" id="6956"/>
    <lineage>
        <taxon>Eukaryota</taxon>
        <taxon>Metazoa</taxon>
        <taxon>Ecdysozoa</taxon>
        <taxon>Arthropoda</taxon>
        <taxon>Chelicerata</taxon>
        <taxon>Arachnida</taxon>
        <taxon>Acari</taxon>
        <taxon>Acariformes</taxon>
        <taxon>Sarcoptiformes</taxon>
        <taxon>Astigmata</taxon>
        <taxon>Psoroptidia</taxon>
        <taxon>Analgoidea</taxon>
        <taxon>Pyroglyphidae</taxon>
        <taxon>Dermatophagoidinae</taxon>
        <taxon>Dermatophagoides</taxon>
    </lineage>
</organism>
<dbReference type="Gene3D" id="1.10.950.10">
    <property type="entry name" value="Villin headpiece domain"/>
    <property type="match status" value="1"/>
</dbReference>
<evidence type="ECO:0000256" key="10">
    <source>
        <dbReference type="PROSITE-ProRule" id="PRU00125"/>
    </source>
</evidence>
<dbReference type="InterPro" id="IPR003128">
    <property type="entry name" value="Villin_headpiece"/>
</dbReference>
<keyword evidence="14" id="KW-1185">Reference proteome</keyword>
<evidence type="ECO:0000256" key="7">
    <source>
        <dbReference type="ARBA" id="ARBA00023038"/>
    </source>
</evidence>
<keyword evidence="6" id="KW-0800">Toxin</keyword>
<evidence type="ECO:0000256" key="9">
    <source>
        <dbReference type="PROSITE-ProRule" id="PRU00023"/>
    </source>
</evidence>
<dbReference type="SMART" id="SM00248">
    <property type="entry name" value="ANK"/>
    <property type="match status" value="9"/>
</dbReference>
<dbReference type="PROSITE" id="PS51089">
    <property type="entry name" value="HP"/>
    <property type="match status" value="1"/>
</dbReference>
<dbReference type="SMART" id="SM00132">
    <property type="entry name" value="LIM"/>
    <property type="match status" value="3"/>
</dbReference>
<feature type="repeat" description="ANK" evidence="9">
    <location>
        <begin position="134"/>
        <end position="166"/>
    </location>
</feature>
<dbReference type="Gene3D" id="1.25.40.20">
    <property type="entry name" value="Ankyrin repeat-containing domain"/>
    <property type="match status" value="3"/>
</dbReference>
<reference evidence="13 14" key="1">
    <citation type="journal article" date="2018" name="J. Allergy Clin. Immunol.">
        <title>High-quality assembly of Dermatophagoides pteronyssinus genome and transcriptome reveals a wide range of novel allergens.</title>
        <authorList>
            <person name="Liu X.Y."/>
            <person name="Yang K.Y."/>
            <person name="Wang M.Q."/>
            <person name="Kwok J.S."/>
            <person name="Zeng X."/>
            <person name="Yang Z."/>
            <person name="Xiao X.J."/>
            <person name="Lau C.P."/>
            <person name="Li Y."/>
            <person name="Huang Z.M."/>
            <person name="Ba J.G."/>
            <person name="Yim A.K."/>
            <person name="Ouyang C.Y."/>
            <person name="Ngai S.M."/>
            <person name="Chan T.F."/>
            <person name="Leung E.L."/>
            <person name="Liu L."/>
            <person name="Liu Z.G."/>
            <person name="Tsui S.K."/>
        </authorList>
    </citation>
    <scope>NUCLEOTIDE SEQUENCE [LARGE SCALE GENOMIC DNA]</scope>
    <source>
        <strain evidence="13">Derp</strain>
    </source>
</reference>
<comment type="subcellular location">
    <subcellularLocation>
        <location evidence="1">Target cell membrane</location>
    </subcellularLocation>
</comment>
<evidence type="ECO:0000259" key="12">
    <source>
        <dbReference type="PROSITE" id="PS51089"/>
    </source>
</evidence>
<gene>
    <name evidence="13" type="ORF">DERP_000632</name>
</gene>
<comment type="caution">
    <text evidence="13">The sequence shown here is derived from an EMBL/GenBank/DDBJ whole genome shotgun (WGS) entry which is preliminary data.</text>
</comment>
<keyword evidence="2" id="KW-0268">Exocytosis</keyword>
<dbReference type="PROSITE" id="PS00478">
    <property type="entry name" value="LIM_DOMAIN_1"/>
    <property type="match status" value="2"/>
</dbReference>
<dbReference type="PROSITE" id="PS50088">
    <property type="entry name" value="ANK_REPEAT"/>
    <property type="match status" value="4"/>
</dbReference>
<keyword evidence="6" id="KW-0638">Presynaptic neurotoxin</keyword>
<evidence type="ECO:0000256" key="3">
    <source>
        <dbReference type="ARBA" id="ARBA00022537"/>
    </source>
</evidence>
<keyword evidence="3" id="KW-1052">Target cell membrane</keyword>
<evidence type="ECO:0000256" key="4">
    <source>
        <dbReference type="ARBA" id="ARBA00022723"/>
    </source>
</evidence>
<feature type="domain" description="LIM zinc-binding" evidence="11">
    <location>
        <begin position="758"/>
        <end position="818"/>
    </location>
</feature>
<keyword evidence="7 10" id="KW-0440">LIM domain</keyword>
<feature type="repeat" description="ANK" evidence="9">
    <location>
        <begin position="198"/>
        <end position="230"/>
    </location>
</feature>
<dbReference type="InterPro" id="IPR002110">
    <property type="entry name" value="Ankyrin_rpt"/>
</dbReference>
<accession>A0ABQ8J0P5</accession>
<dbReference type="InterPro" id="IPR051618">
    <property type="entry name" value="Actin-binding_LIM"/>
</dbReference>
<keyword evidence="5 10" id="KW-0862">Zinc</keyword>
<dbReference type="Pfam" id="PF00023">
    <property type="entry name" value="Ank"/>
    <property type="match status" value="1"/>
</dbReference>
<dbReference type="Pfam" id="PF02209">
    <property type="entry name" value="VHP"/>
    <property type="match status" value="1"/>
</dbReference>
<evidence type="ECO:0000256" key="8">
    <source>
        <dbReference type="ARBA" id="ARBA00023298"/>
    </source>
</evidence>
<reference evidence="13 14" key="2">
    <citation type="journal article" date="2022" name="Mol. Biol. Evol.">
        <title>Comparative Genomics Reveals Insights into the Divergent Evolution of Astigmatic Mites and Household Pest Adaptations.</title>
        <authorList>
            <person name="Xiong Q."/>
            <person name="Wan A.T."/>
            <person name="Liu X."/>
            <person name="Fung C.S."/>
            <person name="Xiao X."/>
            <person name="Malainual N."/>
            <person name="Hou J."/>
            <person name="Wang L."/>
            <person name="Wang M."/>
            <person name="Yang K.Y."/>
            <person name="Cui Y."/>
            <person name="Leung E.L."/>
            <person name="Nong W."/>
            <person name="Shin S.K."/>
            <person name="Au S.W."/>
            <person name="Jeong K.Y."/>
            <person name="Chew F.T."/>
            <person name="Hui J.H."/>
            <person name="Leung T.F."/>
            <person name="Tungtrongchitr A."/>
            <person name="Zhong N."/>
            <person name="Liu Z."/>
            <person name="Tsui S.K."/>
        </authorList>
    </citation>
    <scope>NUCLEOTIDE SEQUENCE [LARGE SCALE GENOMIC DNA]</scope>
    <source>
        <strain evidence="13">Derp</strain>
    </source>
</reference>
<evidence type="ECO:0000256" key="6">
    <source>
        <dbReference type="ARBA" id="ARBA00023028"/>
    </source>
</evidence>
<evidence type="ECO:0000256" key="2">
    <source>
        <dbReference type="ARBA" id="ARBA00022483"/>
    </source>
</evidence>
<dbReference type="SUPFAM" id="SSF48403">
    <property type="entry name" value="Ankyrin repeat"/>
    <property type="match status" value="2"/>
</dbReference>
<feature type="domain" description="HP" evidence="12">
    <location>
        <begin position="1175"/>
        <end position="1240"/>
    </location>
</feature>
<keyword evidence="6" id="KW-0528">Neurotoxin</keyword>
<proteinExistence type="predicted"/>
<evidence type="ECO:0000256" key="5">
    <source>
        <dbReference type="ARBA" id="ARBA00022833"/>
    </source>
</evidence>
<evidence type="ECO:0000256" key="1">
    <source>
        <dbReference type="ARBA" id="ARBA00004175"/>
    </source>
</evidence>
<feature type="repeat" description="ANK" evidence="9">
    <location>
        <begin position="101"/>
        <end position="133"/>
    </location>
</feature>
<evidence type="ECO:0000313" key="14">
    <source>
        <dbReference type="Proteomes" id="UP000887458"/>
    </source>
</evidence>
<dbReference type="InterPro" id="IPR001781">
    <property type="entry name" value="Znf_LIM"/>
</dbReference>
<dbReference type="Pfam" id="PF00412">
    <property type="entry name" value="LIM"/>
    <property type="match status" value="3"/>
</dbReference>
<keyword evidence="8" id="KW-1053">Target membrane</keyword>
<evidence type="ECO:0000313" key="13">
    <source>
        <dbReference type="EMBL" id="KAH9416135.1"/>
    </source>
</evidence>
<dbReference type="InterPro" id="IPR036886">
    <property type="entry name" value="Villin_headpiece_dom_sf"/>
</dbReference>
<dbReference type="CDD" id="cd09327">
    <property type="entry name" value="LIM1_abLIM"/>
    <property type="match status" value="1"/>
</dbReference>
<dbReference type="SUPFAM" id="SSF57716">
    <property type="entry name" value="Glucocorticoid receptor-like (DNA-binding domain)"/>
    <property type="match status" value="4"/>
</dbReference>
<feature type="repeat" description="ANK" evidence="9">
    <location>
        <begin position="554"/>
        <end position="588"/>
    </location>
</feature>
<sequence>MWSSPKLDHASHLDQCFAELIVECRQAAPGARLTYSLRNRLEKLTLDERKRIVNRLYDGCSSLFMACKRGNVDIVEYLIEQCGADIELKGIYEVHDDRSVHLVTPLWSAAVAGKIDVVKCLVNHGANVNSLSDSGSTPVRSACFMTNLEVVKFLTENGANICKPNYNGGTCLINSVQSVPLCEYLLKNGADVNAQDIQLKTALHYAIQEHRIETTILLLEHGADPYKKNRYGDDALQTACLKGAHPIFVYLVETLPYTRERIAEAYELLGSTFLDEHFDLTLTLKYWKQALEIRNENSDNILKKNILPPNPAFMWAKEFQTIDELNLIANDLDAMRMQSLIISERILGSTHKEMIYRLMYRGAAYADGLQYQRCISLWKYAFILRIQKDTLLHNEAAFAAHALIRLFLDLNDKLNIGLVRDELRYDDVYETIELIVDQLQSCKELLRIRPIFKKHQENFDKILKILTHLIYILDANSKTKDEENRTFSLVCRIYRINPTNSNGDSLLHLVVSKTNILKANVNGHEETYSTVFPDLHICNLLLRSGYEVDILNLSWETPLHIASLHQNFNEKIVKLLLKKGAHIDQKDITGNQPIKRLSAINKCNINLMRYTTLKCLVACKIQSFNLHYVGKVLCESCLKKCSGNVLRVGKVYFHIACFKCHECGVSLSKGGFFTHSINNNSNYYCTKCYQNSFGTKCAACNEFVEGEVISALGNTYHQQCFRCNRCRQPFPSGEKVTWTGKECLCSKCIQIPTKQFGIKCHHCERYITGKVLQAGDNHFHPTCARCIKCGDVFSDGEEMYIQGAAIWHPRCGPGPGEKIPDENLITTPVDHQYLQPESPPSMNSSSLSRSISPFGNYNGEQLNESYPYLDKNQTWTSDMMNRYYTYSYLTAEPTLEPIELSHYPSAQKPNPNDVPTIERDDFPAPPFPYADPNLKKWYNSKDNLEEFVSKEREENFVNPQLKKEEEELSKIATGIGKVFLKTVKEREKIMAYRRANLDPRNASRTPSARTEIPARLRYDNPVNASPSRDIDRPKPWEEDEYERYFYRNSRITRSQPYINYNVVSSLRNTPKPGYSLKHRENGDVVESPFTEKYLEKTQSAEFGSKRSNVSALSDHQNRYYMNHSASGTFRGTTTPYSEGFGTYHGYHYPQQQYSGSFSPHFRRSMPNVNLQHLNNEPAREYPYHLLMITNYRLPPDVDRCHLERHLENSEFERILGMNRMDFYRLPEWKRNELKKRVKLF</sequence>
<dbReference type="Gene3D" id="2.10.110.10">
    <property type="entry name" value="Cysteine Rich Protein"/>
    <property type="match status" value="3"/>
</dbReference>
<feature type="domain" description="LIM zinc-binding" evidence="11">
    <location>
        <begin position="695"/>
        <end position="755"/>
    </location>
</feature>
<name>A0ABQ8J0P5_DERPT</name>
<evidence type="ECO:0000259" key="11">
    <source>
        <dbReference type="PROSITE" id="PS50023"/>
    </source>
</evidence>
<dbReference type="PROSITE" id="PS50297">
    <property type="entry name" value="ANK_REP_REGION"/>
    <property type="match status" value="4"/>
</dbReference>
<dbReference type="Proteomes" id="UP000887458">
    <property type="component" value="Unassembled WGS sequence"/>
</dbReference>
<keyword evidence="8" id="KW-0472">Membrane</keyword>
<dbReference type="SUPFAM" id="SSF47050">
    <property type="entry name" value="VHP, Villin headpiece domain"/>
    <property type="match status" value="1"/>
</dbReference>
<dbReference type="InterPro" id="IPR036770">
    <property type="entry name" value="Ankyrin_rpt-contain_sf"/>
</dbReference>
<dbReference type="Pfam" id="PF12796">
    <property type="entry name" value="Ank_2"/>
    <property type="match status" value="2"/>
</dbReference>
<dbReference type="EMBL" id="NJHN03000095">
    <property type="protein sequence ID" value="KAH9416135.1"/>
    <property type="molecule type" value="Genomic_DNA"/>
</dbReference>
<feature type="domain" description="LIM zinc-binding" evidence="11">
    <location>
        <begin position="632"/>
        <end position="694"/>
    </location>
</feature>
<keyword evidence="4 10" id="KW-0479">Metal-binding</keyword>
<dbReference type="PROSITE" id="PS50023">
    <property type="entry name" value="LIM_DOMAIN_2"/>
    <property type="match status" value="3"/>
</dbReference>
<keyword evidence="9" id="KW-0040">ANK repeat</keyword>
<dbReference type="PANTHER" id="PTHR24213:SF9">
    <property type="entry name" value="UNCOORDINATED 115A, ISOFORM B-RELATED"/>
    <property type="match status" value="1"/>
</dbReference>
<protein>
    <submittedName>
        <fullName evidence="13">Uncharacterized protein</fullName>
    </submittedName>
</protein>
<dbReference type="CDD" id="cd09328">
    <property type="entry name" value="LIM2_abLIM"/>
    <property type="match status" value="1"/>
</dbReference>
<dbReference type="PANTHER" id="PTHR24213">
    <property type="entry name" value="ACTIN-BINDING LIM PROTEIN"/>
    <property type="match status" value="1"/>
</dbReference>